<reference evidence="2" key="1">
    <citation type="journal article" date="2020" name="ISME J.">
        <title>Comparative genomics reveals insights into cyanobacterial evolution and habitat adaptation.</title>
        <authorList>
            <person name="Chen M.Y."/>
            <person name="Teng W.K."/>
            <person name="Zhao L."/>
            <person name="Hu C.X."/>
            <person name="Zhou Y.K."/>
            <person name="Han B.P."/>
            <person name="Song L.R."/>
            <person name="Shu W.S."/>
        </authorList>
    </citation>
    <scope>NUCLEOTIDE SEQUENCE [LARGE SCALE GENOMIC DNA]</scope>
    <source>
        <strain evidence="2">FACHB-251</strain>
    </source>
</reference>
<dbReference type="RefSeq" id="WP_190564968.1">
    <property type="nucleotide sequence ID" value="NZ_JACJQU010000033.1"/>
</dbReference>
<comment type="caution">
    <text evidence="1">The sequence shown here is derived from an EMBL/GenBank/DDBJ whole genome shotgun (WGS) entry which is preliminary data.</text>
</comment>
<name>A0A926WLK8_9NOST</name>
<dbReference type="Proteomes" id="UP000662185">
    <property type="component" value="Unassembled WGS sequence"/>
</dbReference>
<accession>A0A926WLK8</accession>
<gene>
    <name evidence="1" type="ORF">H6G06_26080</name>
</gene>
<evidence type="ECO:0000313" key="1">
    <source>
        <dbReference type="EMBL" id="MBD2296850.1"/>
    </source>
</evidence>
<proteinExistence type="predicted"/>
<sequence length="704" mass="82168">MSIFTNRLKITFNVDAIKEDFAFIRFSRERKNNWNGAAELDYLIGKDFNAAAVMFQYGKYAYAMFKKPVDVYQLLEGIRANKEFDDNAVIEVFPSVSRYSDEECICEAWLAQILLNSLSSSKSRFAKYHYCNLTGSLLLVQDFEGINKQYLDVAKINIKSDYLLEVKTVRYRTKISVLSELKKTNDNKRKKELKNALEKPYYRFEAATGTLRRHLPRDGEGDAKLIYIECGLKGKKASTPFLDFTNIDTFYKSRAGILHHVISRINEDLSKYMNVEFHNIEIDKTIELNNTLLKKPEQLRVLLNTQLINIVDKVNNQESEELVNTIKTFLYPGYVTNEKLISCSKRDKEGALNFRIIHEDDYYEKMNLEDDYLPSTDTIYRQHLTIESVETISNPTLKTSIKELLIKRDISSRKLNLFDWSKLQLTGNWTFAAWDEDASHVIFMEIYPNGDFQFHKIDYQSIFDYQRFQQYRELMVDKYGNKIRMLEGLVISDTGDINQIFCTDEISIPDLSKIEAIITEVDTQLPESKRNGNDLAALIQEFTTEVFNKDSDELVVFCDELRRLESSELNKNSFRKLLNDKLGKNTNVASELRHYLLTRHQIRLNFPKQKESLEDLFDASLNIRYFGETETEAYYFVGGRRDSVQFSFKDACHLRRIVAVNDSKLIFRQLLPTMDVDFVRTGQSTVIPFPFKYIREYKNFGVAQ</sequence>
<keyword evidence="2" id="KW-1185">Reference proteome</keyword>
<protein>
    <submittedName>
        <fullName evidence="1">Uncharacterized protein</fullName>
    </submittedName>
</protein>
<evidence type="ECO:0000313" key="2">
    <source>
        <dbReference type="Proteomes" id="UP000662185"/>
    </source>
</evidence>
<dbReference type="AlphaFoldDB" id="A0A926WLK8"/>
<organism evidence="1 2">
    <name type="scientific">Anabaena sphaerica FACHB-251</name>
    <dbReference type="NCBI Taxonomy" id="2692883"/>
    <lineage>
        <taxon>Bacteria</taxon>
        <taxon>Bacillati</taxon>
        <taxon>Cyanobacteriota</taxon>
        <taxon>Cyanophyceae</taxon>
        <taxon>Nostocales</taxon>
        <taxon>Nostocaceae</taxon>
        <taxon>Anabaena</taxon>
    </lineage>
</organism>
<dbReference type="EMBL" id="JACJQU010000033">
    <property type="protein sequence ID" value="MBD2296850.1"/>
    <property type="molecule type" value="Genomic_DNA"/>
</dbReference>